<dbReference type="EMBL" id="CP001814">
    <property type="protein sequence ID" value="ACZ87249.1"/>
    <property type="molecule type" value="Genomic_DNA"/>
</dbReference>
<dbReference type="STRING" id="479432.Sros_4365"/>
<accession>D2B015</accession>
<organism evidence="1 2">
    <name type="scientific">Streptosporangium roseum (strain ATCC 12428 / DSM 43021 / JCM 3005 / KCTC 9067 / NCIMB 10171 / NRRL 2505 / NI 9100)</name>
    <dbReference type="NCBI Taxonomy" id="479432"/>
    <lineage>
        <taxon>Bacteria</taxon>
        <taxon>Bacillati</taxon>
        <taxon>Actinomycetota</taxon>
        <taxon>Actinomycetes</taxon>
        <taxon>Streptosporangiales</taxon>
        <taxon>Streptosporangiaceae</taxon>
        <taxon>Streptosporangium</taxon>
    </lineage>
</organism>
<dbReference type="HOGENOM" id="CLU_1524321_0_0_11"/>
<evidence type="ECO:0000313" key="1">
    <source>
        <dbReference type="EMBL" id="ACZ87249.1"/>
    </source>
</evidence>
<evidence type="ECO:0008006" key="3">
    <source>
        <dbReference type="Google" id="ProtNLM"/>
    </source>
</evidence>
<dbReference type="AlphaFoldDB" id="D2B015"/>
<reference evidence="1 2" key="1">
    <citation type="journal article" date="2010" name="Stand. Genomic Sci.">
        <title>Complete genome sequence of Streptosporangium roseum type strain (NI 9100).</title>
        <authorList>
            <person name="Nolan M."/>
            <person name="Sikorski J."/>
            <person name="Jando M."/>
            <person name="Lucas S."/>
            <person name="Lapidus A."/>
            <person name="Glavina Del Rio T."/>
            <person name="Chen F."/>
            <person name="Tice H."/>
            <person name="Pitluck S."/>
            <person name="Cheng J.F."/>
            <person name="Chertkov O."/>
            <person name="Sims D."/>
            <person name="Meincke L."/>
            <person name="Brettin T."/>
            <person name="Han C."/>
            <person name="Detter J.C."/>
            <person name="Bruce D."/>
            <person name="Goodwin L."/>
            <person name="Land M."/>
            <person name="Hauser L."/>
            <person name="Chang Y.J."/>
            <person name="Jeffries C.D."/>
            <person name="Ivanova N."/>
            <person name="Mavromatis K."/>
            <person name="Mikhailova N."/>
            <person name="Chen A."/>
            <person name="Palaniappan K."/>
            <person name="Chain P."/>
            <person name="Rohde M."/>
            <person name="Goker M."/>
            <person name="Bristow J."/>
            <person name="Eisen J.A."/>
            <person name="Markowitz V."/>
            <person name="Hugenholtz P."/>
            <person name="Kyrpides N.C."/>
            <person name="Klenk H.P."/>
        </authorList>
    </citation>
    <scope>NUCLEOTIDE SEQUENCE [LARGE SCALE GENOMIC DNA]</scope>
    <source>
        <strain evidence="2">ATCC 12428 / DSM 43021 / JCM 3005 / NI 9100</strain>
    </source>
</reference>
<proteinExistence type="predicted"/>
<dbReference type="eggNOG" id="COG3415">
    <property type="taxonomic scope" value="Bacteria"/>
</dbReference>
<name>D2B015_STRRD</name>
<dbReference type="Proteomes" id="UP000002029">
    <property type="component" value="Chromosome"/>
</dbReference>
<gene>
    <name evidence="1" type="ordered locus">Sros_4365</name>
</gene>
<evidence type="ECO:0000313" key="2">
    <source>
        <dbReference type="Proteomes" id="UP000002029"/>
    </source>
</evidence>
<dbReference type="InterPro" id="IPR009057">
    <property type="entry name" value="Homeodomain-like_sf"/>
</dbReference>
<dbReference type="KEGG" id="sro:Sros_4365"/>
<sequence length="176" mass="20207">MLVAERVRVREVDDDEGRRLLRILRRGTGAVVTWRRAQTVLLSAQGMPVAKIAEVSFTSADRVRDVIHNFNADGFDSLYPRYEGGRPKTFTLPERREIKKIAESTPAEHGLPFSTWSLAKLADSLQTPALPHTCPRRNSRVISRLSLDRRPSRRHDLAVRPRRLQPARRRLMSYLC</sequence>
<protein>
    <recommendedName>
        <fullName evidence="3">Transposase</fullName>
    </recommendedName>
</protein>
<dbReference type="SUPFAM" id="SSF46689">
    <property type="entry name" value="Homeodomain-like"/>
    <property type="match status" value="1"/>
</dbReference>
<dbReference type="Pfam" id="PF13565">
    <property type="entry name" value="HTH_32"/>
    <property type="match status" value="1"/>
</dbReference>
<keyword evidence="2" id="KW-1185">Reference proteome</keyword>